<dbReference type="EMBL" id="REGN01005773">
    <property type="protein sequence ID" value="RNA12063.1"/>
    <property type="molecule type" value="Genomic_DNA"/>
</dbReference>
<comment type="caution">
    <text evidence="1">The sequence shown here is derived from an EMBL/GenBank/DDBJ whole genome shotgun (WGS) entry which is preliminary data.</text>
</comment>
<dbReference type="Proteomes" id="UP000276133">
    <property type="component" value="Unassembled WGS sequence"/>
</dbReference>
<evidence type="ECO:0000313" key="1">
    <source>
        <dbReference type="EMBL" id="RNA12063.1"/>
    </source>
</evidence>
<evidence type="ECO:0000313" key="2">
    <source>
        <dbReference type="Proteomes" id="UP000276133"/>
    </source>
</evidence>
<accession>A0A3M7QLC7</accession>
<sequence length="115" mass="13294">MIFNFGPNVIINKTKCCVSMRISNSIKKFLIIILVYFCYKLFERSWLLNFGRAASAAAKEYKAPVLKKNNSKNNKFKVKQVCLLDDVSKALYTTQPKNNIFAIIVLLKINTLYKY</sequence>
<dbReference type="AlphaFoldDB" id="A0A3M7QLC7"/>
<organism evidence="1 2">
    <name type="scientific">Brachionus plicatilis</name>
    <name type="common">Marine rotifer</name>
    <name type="synonym">Brachionus muelleri</name>
    <dbReference type="NCBI Taxonomy" id="10195"/>
    <lineage>
        <taxon>Eukaryota</taxon>
        <taxon>Metazoa</taxon>
        <taxon>Spiralia</taxon>
        <taxon>Gnathifera</taxon>
        <taxon>Rotifera</taxon>
        <taxon>Eurotatoria</taxon>
        <taxon>Monogononta</taxon>
        <taxon>Pseudotrocha</taxon>
        <taxon>Ploima</taxon>
        <taxon>Brachionidae</taxon>
        <taxon>Brachionus</taxon>
    </lineage>
</organism>
<protein>
    <submittedName>
        <fullName evidence="1">Uncharacterized protein</fullName>
    </submittedName>
</protein>
<keyword evidence="2" id="KW-1185">Reference proteome</keyword>
<reference evidence="1 2" key="1">
    <citation type="journal article" date="2018" name="Sci. Rep.">
        <title>Genomic signatures of local adaptation to the degree of environmental predictability in rotifers.</title>
        <authorList>
            <person name="Franch-Gras L."/>
            <person name="Hahn C."/>
            <person name="Garcia-Roger E.M."/>
            <person name="Carmona M.J."/>
            <person name="Serra M."/>
            <person name="Gomez A."/>
        </authorList>
    </citation>
    <scope>NUCLEOTIDE SEQUENCE [LARGE SCALE GENOMIC DNA]</scope>
    <source>
        <strain evidence="1">HYR1</strain>
    </source>
</reference>
<name>A0A3M7QLC7_BRAPC</name>
<gene>
    <name evidence="1" type="ORF">BpHYR1_037276</name>
</gene>
<proteinExistence type="predicted"/>